<dbReference type="AlphaFoldDB" id="A0A5J5B0P0"/>
<sequence>MVVTAGVDDDGAGAVVMGSAVVKVDAIEVGGSAGVKERVSSGDSGGDVGAVMGLVLVMVVRDGNDGRW</sequence>
<dbReference type="EMBL" id="CM018040">
    <property type="protein sequence ID" value="KAA8535746.1"/>
    <property type="molecule type" value="Genomic_DNA"/>
</dbReference>
<accession>A0A5J5B0P0</accession>
<organism evidence="1 2">
    <name type="scientific">Nyssa sinensis</name>
    <dbReference type="NCBI Taxonomy" id="561372"/>
    <lineage>
        <taxon>Eukaryota</taxon>
        <taxon>Viridiplantae</taxon>
        <taxon>Streptophyta</taxon>
        <taxon>Embryophyta</taxon>
        <taxon>Tracheophyta</taxon>
        <taxon>Spermatophyta</taxon>
        <taxon>Magnoliopsida</taxon>
        <taxon>eudicotyledons</taxon>
        <taxon>Gunneridae</taxon>
        <taxon>Pentapetalae</taxon>
        <taxon>asterids</taxon>
        <taxon>Cornales</taxon>
        <taxon>Nyssaceae</taxon>
        <taxon>Nyssa</taxon>
    </lineage>
</organism>
<evidence type="ECO:0000313" key="1">
    <source>
        <dbReference type="EMBL" id="KAA8535746.1"/>
    </source>
</evidence>
<proteinExistence type="predicted"/>
<dbReference type="Proteomes" id="UP000325577">
    <property type="component" value="Linkage Group LG17"/>
</dbReference>
<gene>
    <name evidence="1" type="ORF">F0562_030752</name>
</gene>
<reference evidence="1 2" key="1">
    <citation type="submission" date="2019-09" db="EMBL/GenBank/DDBJ databases">
        <title>A chromosome-level genome assembly of the Chinese tupelo Nyssa sinensis.</title>
        <authorList>
            <person name="Yang X."/>
            <person name="Kang M."/>
            <person name="Yang Y."/>
            <person name="Xiong H."/>
            <person name="Wang M."/>
            <person name="Zhang Z."/>
            <person name="Wang Z."/>
            <person name="Wu H."/>
            <person name="Ma T."/>
            <person name="Liu J."/>
            <person name="Xi Z."/>
        </authorList>
    </citation>
    <scope>NUCLEOTIDE SEQUENCE [LARGE SCALE GENOMIC DNA]</scope>
    <source>
        <strain evidence="1">J267</strain>
        <tissue evidence="1">Leaf</tissue>
    </source>
</reference>
<keyword evidence="2" id="KW-1185">Reference proteome</keyword>
<evidence type="ECO:0000313" key="2">
    <source>
        <dbReference type="Proteomes" id="UP000325577"/>
    </source>
</evidence>
<name>A0A5J5B0P0_9ASTE</name>
<protein>
    <submittedName>
        <fullName evidence="1">Uncharacterized protein</fullName>
    </submittedName>
</protein>